<evidence type="ECO:0000256" key="8">
    <source>
        <dbReference type="ARBA" id="ARBA00047481"/>
    </source>
</evidence>
<dbReference type="InterPro" id="IPR050106">
    <property type="entry name" value="HistidinolP_aminotransfase"/>
</dbReference>
<protein>
    <recommendedName>
        <fullName evidence="9">Histidinol-phosphate aminotransferase</fullName>
        <ecNumber evidence="9">2.6.1.9</ecNumber>
    </recommendedName>
    <alternativeName>
        <fullName evidence="9">Imidazole acetol-phosphate transaminase</fullName>
    </alternativeName>
</protein>
<dbReference type="PANTHER" id="PTHR43643">
    <property type="entry name" value="HISTIDINOL-PHOSPHATE AMINOTRANSFERASE 2"/>
    <property type="match status" value="1"/>
</dbReference>
<dbReference type="InterPro" id="IPR015421">
    <property type="entry name" value="PyrdxlP-dep_Trfase_major"/>
</dbReference>
<evidence type="ECO:0000256" key="5">
    <source>
        <dbReference type="ARBA" id="ARBA00022576"/>
    </source>
</evidence>
<dbReference type="NCBIfam" id="TIGR01141">
    <property type="entry name" value="hisC"/>
    <property type="match status" value="1"/>
</dbReference>
<evidence type="ECO:0000313" key="12">
    <source>
        <dbReference type="Proteomes" id="UP000565262"/>
    </source>
</evidence>
<dbReference type="CDD" id="cd00609">
    <property type="entry name" value="AAT_like"/>
    <property type="match status" value="1"/>
</dbReference>
<dbReference type="GO" id="GO:0000105">
    <property type="term" value="P:L-histidine biosynthetic process"/>
    <property type="evidence" value="ECO:0007669"/>
    <property type="project" value="UniProtKB-UniRule"/>
</dbReference>
<dbReference type="GO" id="GO:0030170">
    <property type="term" value="F:pyridoxal phosphate binding"/>
    <property type="evidence" value="ECO:0007669"/>
    <property type="project" value="InterPro"/>
</dbReference>
<dbReference type="InterPro" id="IPR015424">
    <property type="entry name" value="PyrdxlP-dep_Trfase"/>
</dbReference>
<dbReference type="Gene3D" id="3.90.1150.10">
    <property type="entry name" value="Aspartate Aminotransferase, domain 1"/>
    <property type="match status" value="1"/>
</dbReference>
<dbReference type="InterPro" id="IPR015422">
    <property type="entry name" value="PyrdxlP-dep_Trfase_small"/>
</dbReference>
<keyword evidence="5 9" id="KW-0032">Aminotransferase</keyword>
<dbReference type="Proteomes" id="UP000565262">
    <property type="component" value="Unassembled WGS sequence"/>
</dbReference>
<dbReference type="UniPathway" id="UPA00031">
    <property type="reaction ID" value="UER00012"/>
</dbReference>
<evidence type="ECO:0000256" key="2">
    <source>
        <dbReference type="ARBA" id="ARBA00005011"/>
    </source>
</evidence>
<evidence type="ECO:0000256" key="3">
    <source>
        <dbReference type="ARBA" id="ARBA00007970"/>
    </source>
</evidence>
<reference evidence="11 12" key="1">
    <citation type="submission" date="2020-08" db="EMBL/GenBank/DDBJ databases">
        <title>Oceanospirillum sp. nov. isolated from marine sediment.</title>
        <authorList>
            <person name="Ji X."/>
        </authorList>
    </citation>
    <scope>NUCLEOTIDE SEQUENCE [LARGE SCALE GENOMIC DNA]</scope>
    <source>
        <strain evidence="11 12">D5</strain>
    </source>
</reference>
<keyword evidence="9" id="KW-0368">Histidine biosynthesis</keyword>
<evidence type="ECO:0000256" key="7">
    <source>
        <dbReference type="ARBA" id="ARBA00022898"/>
    </source>
</evidence>
<keyword evidence="7 9" id="KW-0663">Pyridoxal phosphate</keyword>
<keyword evidence="6 9" id="KW-0808">Transferase</keyword>
<dbReference type="InterPro" id="IPR004839">
    <property type="entry name" value="Aminotransferase_I/II_large"/>
</dbReference>
<dbReference type="SUPFAM" id="SSF53383">
    <property type="entry name" value="PLP-dependent transferases"/>
    <property type="match status" value="1"/>
</dbReference>
<gene>
    <name evidence="9" type="primary">hisC</name>
    <name evidence="11" type="ORF">H4O21_19800</name>
</gene>
<comment type="catalytic activity">
    <reaction evidence="8 9">
        <text>L-histidinol phosphate + 2-oxoglutarate = 3-(imidazol-4-yl)-2-oxopropyl phosphate + L-glutamate</text>
        <dbReference type="Rhea" id="RHEA:23744"/>
        <dbReference type="ChEBI" id="CHEBI:16810"/>
        <dbReference type="ChEBI" id="CHEBI:29985"/>
        <dbReference type="ChEBI" id="CHEBI:57766"/>
        <dbReference type="ChEBI" id="CHEBI:57980"/>
        <dbReference type="EC" id="2.6.1.9"/>
    </reaction>
</comment>
<evidence type="ECO:0000256" key="9">
    <source>
        <dbReference type="HAMAP-Rule" id="MF_01023"/>
    </source>
</evidence>
<dbReference type="InterPro" id="IPR005861">
    <property type="entry name" value="HisP_aminotrans"/>
</dbReference>
<keyword evidence="9" id="KW-0028">Amino-acid biosynthesis</keyword>
<dbReference type="EMBL" id="JACJFM010000037">
    <property type="protein sequence ID" value="MBB1488858.1"/>
    <property type="molecule type" value="Genomic_DNA"/>
</dbReference>
<comment type="pathway">
    <text evidence="2 9">Amino-acid biosynthesis; L-histidine biosynthesis; L-histidine from 5-phospho-alpha-D-ribose 1-diphosphate: step 7/9.</text>
</comment>
<comment type="cofactor">
    <cofactor evidence="1 9">
        <name>pyridoxal 5'-phosphate</name>
        <dbReference type="ChEBI" id="CHEBI:597326"/>
    </cofactor>
</comment>
<dbReference type="GO" id="GO:0004400">
    <property type="term" value="F:histidinol-phosphate transaminase activity"/>
    <property type="evidence" value="ECO:0007669"/>
    <property type="project" value="UniProtKB-UniRule"/>
</dbReference>
<evidence type="ECO:0000259" key="10">
    <source>
        <dbReference type="Pfam" id="PF00155"/>
    </source>
</evidence>
<keyword evidence="12" id="KW-1185">Reference proteome</keyword>
<dbReference type="HAMAP" id="MF_01023">
    <property type="entry name" value="HisC_aminotrans_2"/>
    <property type="match status" value="1"/>
</dbReference>
<dbReference type="EC" id="2.6.1.9" evidence="9"/>
<feature type="modified residue" description="N6-(pyridoxal phosphate)lysine" evidence="9">
    <location>
        <position position="210"/>
    </location>
</feature>
<comment type="similarity">
    <text evidence="3 9">Belongs to the class-II pyridoxal-phosphate-dependent aminotransferase family. Histidinol-phosphate aminotransferase subfamily.</text>
</comment>
<feature type="domain" description="Aminotransferase class I/classII large" evidence="10">
    <location>
        <begin position="25"/>
        <end position="346"/>
    </location>
</feature>
<dbReference type="InterPro" id="IPR001917">
    <property type="entry name" value="Aminotrans_II_pyridoxalP_BS"/>
</dbReference>
<organism evidence="11 12">
    <name type="scientific">Oceanospirillum sediminis</name>
    <dbReference type="NCBI Taxonomy" id="2760088"/>
    <lineage>
        <taxon>Bacteria</taxon>
        <taxon>Pseudomonadati</taxon>
        <taxon>Pseudomonadota</taxon>
        <taxon>Gammaproteobacteria</taxon>
        <taxon>Oceanospirillales</taxon>
        <taxon>Oceanospirillaceae</taxon>
        <taxon>Oceanospirillum</taxon>
    </lineage>
</organism>
<evidence type="ECO:0000256" key="6">
    <source>
        <dbReference type="ARBA" id="ARBA00022679"/>
    </source>
</evidence>
<dbReference type="PROSITE" id="PS00599">
    <property type="entry name" value="AA_TRANSFER_CLASS_2"/>
    <property type="match status" value="1"/>
</dbReference>
<comment type="subunit">
    <text evidence="4 9">Homodimer.</text>
</comment>
<dbReference type="AlphaFoldDB" id="A0A839IV84"/>
<evidence type="ECO:0000313" key="11">
    <source>
        <dbReference type="EMBL" id="MBB1488858.1"/>
    </source>
</evidence>
<evidence type="ECO:0000256" key="1">
    <source>
        <dbReference type="ARBA" id="ARBA00001933"/>
    </source>
</evidence>
<dbReference type="RefSeq" id="WP_182810630.1">
    <property type="nucleotide sequence ID" value="NZ_JACJFM010000037.1"/>
</dbReference>
<dbReference type="Pfam" id="PF00155">
    <property type="entry name" value="Aminotran_1_2"/>
    <property type="match status" value="1"/>
</dbReference>
<sequence length="355" mass="39978">MSKFWSEAIKDLQPYVPGEQPKKDQIIKLNTNENPYPPSPRVIQTLKDYPAEKLRLYSDPDSTELKQTLSEHFNLPSDHVFVGNGSDEVLAHTFMAFFRHPEPLVMPSMTYSFYDVYCNLYDIEARHIPLGEDFRVNLEEYPSKNGGIIFANPNAPTGVAISLNEIEALLKRNTETVVVVDEAYVDFGADSAVSLIKSHPNLLVIQTLSKSRSLAGMRVGFALGQPELIAGLERVKNSFNSYPLDMLAIASASEAIRDQEYFEETVRKIIDDRDWTSTQLTSLGFRVLPSSTNFVFAEHKSATGTDLMQHLRNQNILVRHFSKPGIENFLRITIGTRSEMEALIQGLKSFPQLSC</sequence>
<evidence type="ECO:0000256" key="4">
    <source>
        <dbReference type="ARBA" id="ARBA00011738"/>
    </source>
</evidence>
<dbReference type="Gene3D" id="3.40.640.10">
    <property type="entry name" value="Type I PLP-dependent aspartate aminotransferase-like (Major domain)"/>
    <property type="match status" value="1"/>
</dbReference>
<name>A0A839IV84_9GAMM</name>
<comment type="caution">
    <text evidence="11">The sequence shown here is derived from an EMBL/GenBank/DDBJ whole genome shotgun (WGS) entry which is preliminary data.</text>
</comment>
<dbReference type="PANTHER" id="PTHR43643:SF3">
    <property type="entry name" value="HISTIDINOL-PHOSPHATE AMINOTRANSFERASE"/>
    <property type="match status" value="1"/>
</dbReference>
<proteinExistence type="inferred from homology"/>
<accession>A0A839IV84</accession>